<gene>
    <name evidence="1" type="ORF">H5410_006731</name>
</gene>
<reference evidence="1 2" key="1">
    <citation type="submission" date="2020-09" db="EMBL/GenBank/DDBJ databases">
        <title>De no assembly of potato wild relative species, Solanum commersonii.</title>
        <authorList>
            <person name="Cho K."/>
        </authorList>
    </citation>
    <scope>NUCLEOTIDE SEQUENCE [LARGE SCALE GENOMIC DNA]</scope>
    <source>
        <strain evidence="1">LZ3.2</strain>
        <tissue evidence="1">Leaf</tissue>
    </source>
</reference>
<sequence>MSEQSDADHLYGFGAGEIGAMIFIQQFVSNFTVISGLYENKDYSETDRVKLNDLSMEFEMNAKKMIAKSG</sequence>
<organism evidence="1 2">
    <name type="scientific">Solanum commersonii</name>
    <name type="common">Commerson's wild potato</name>
    <name type="synonym">Commerson's nightshade</name>
    <dbReference type="NCBI Taxonomy" id="4109"/>
    <lineage>
        <taxon>Eukaryota</taxon>
        <taxon>Viridiplantae</taxon>
        <taxon>Streptophyta</taxon>
        <taxon>Embryophyta</taxon>
        <taxon>Tracheophyta</taxon>
        <taxon>Spermatophyta</taxon>
        <taxon>Magnoliopsida</taxon>
        <taxon>eudicotyledons</taxon>
        <taxon>Gunneridae</taxon>
        <taxon>Pentapetalae</taxon>
        <taxon>asterids</taxon>
        <taxon>lamiids</taxon>
        <taxon>Solanales</taxon>
        <taxon>Solanaceae</taxon>
        <taxon>Solanoideae</taxon>
        <taxon>Solaneae</taxon>
        <taxon>Solanum</taxon>
    </lineage>
</organism>
<proteinExistence type="predicted"/>
<dbReference type="Proteomes" id="UP000824120">
    <property type="component" value="Chromosome 2"/>
</dbReference>
<comment type="caution">
    <text evidence="1">The sequence shown here is derived from an EMBL/GenBank/DDBJ whole genome shotgun (WGS) entry which is preliminary data.</text>
</comment>
<name>A0A9J6AAL2_SOLCO</name>
<keyword evidence="2" id="KW-1185">Reference proteome</keyword>
<dbReference type="AlphaFoldDB" id="A0A9J6AAL2"/>
<evidence type="ECO:0000313" key="1">
    <source>
        <dbReference type="EMBL" id="KAG5621513.1"/>
    </source>
</evidence>
<dbReference type="EMBL" id="JACXVP010000002">
    <property type="protein sequence ID" value="KAG5621513.1"/>
    <property type="molecule type" value="Genomic_DNA"/>
</dbReference>
<protein>
    <submittedName>
        <fullName evidence="1">Uncharacterized protein</fullName>
    </submittedName>
</protein>
<accession>A0A9J6AAL2</accession>
<evidence type="ECO:0000313" key="2">
    <source>
        <dbReference type="Proteomes" id="UP000824120"/>
    </source>
</evidence>